<comment type="function">
    <text evidence="3">Catalyzes the reversible conversion of ribose-5-phosphate to ribulose 5-phosphate.</text>
</comment>
<dbReference type="GO" id="GO:0006014">
    <property type="term" value="P:D-ribose metabolic process"/>
    <property type="evidence" value="ECO:0007669"/>
    <property type="project" value="TreeGrafter"/>
</dbReference>
<keyword evidence="2 3" id="KW-0413">Isomerase</keyword>
<dbReference type="SUPFAM" id="SSF100950">
    <property type="entry name" value="NagB/RpiA/CoA transferase-like"/>
    <property type="match status" value="1"/>
</dbReference>
<dbReference type="Proteomes" id="UP000051739">
    <property type="component" value="Unassembled WGS sequence"/>
</dbReference>
<comment type="similarity">
    <text evidence="3">Belongs to the ribose 5-phosphate isomerase family.</text>
</comment>
<dbReference type="Pfam" id="PF06026">
    <property type="entry name" value="Rib_5-P_isom_A"/>
    <property type="match status" value="1"/>
</dbReference>
<dbReference type="PANTHER" id="PTHR11934">
    <property type="entry name" value="RIBOSE-5-PHOSPHATE ISOMERASE"/>
    <property type="match status" value="1"/>
</dbReference>
<dbReference type="PATRIC" id="fig|1423749.3.peg.1170"/>
<dbReference type="GO" id="GO:0009052">
    <property type="term" value="P:pentose-phosphate shunt, non-oxidative branch"/>
    <property type="evidence" value="ECO:0007669"/>
    <property type="project" value="UniProtKB-UniRule"/>
</dbReference>
<gene>
    <name evidence="3" type="primary">rpiA</name>
    <name evidence="4" type="ORF">FC60_GL001147</name>
</gene>
<comment type="subunit">
    <text evidence="3">Homodimer.</text>
</comment>
<protein>
    <recommendedName>
        <fullName evidence="3">Ribose-5-phosphate isomerase A</fullName>
        <ecNumber evidence="3">5.3.1.6</ecNumber>
    </recommendedName>
    <alternativeName>
        <fullName evidence="3">Phosphoriboisomerase A</fullName>
        <shortName evidence="3">PRI</shortName>
    </alternativeName>
</protein>
<feature type="binding site" evidence="3">
    <location>
        <position position="130"/>
    </location>
    <ligand>
        <name>substrate</name>
    </ligand>
</feature>
<reference evidence="4 5" key="1">
    <citation type="journal article" date="2015" name="Genome Announc.">
        <title>Expanding the biotechnology potential of lactobacilli through comparative genomics of 213 strains and associated genera.</title>
        <authorList>
            <person name="Sun Z."/>
            <person name="Harris H.M."/>
            <person name="McCann A."/>
            <person name="Guo C."/>
            <person name="Argimon S."/>
            <person name="Zhang W."/>
            <person name="Yang X."/>
            <person name="Jeffery I.B."/>
            <person name="Cooney J.C."/>
            <person name="Kagawa T.F."/>
            <person name="Liu W."/>
            <person name="Song Y."/>
            <person name="Salvetti E."/>
            <person name="Wrobel A."/>
            <person name="Rasinkangas P."/>
            <person name="Parkhill J."/>
            <person name="Rea M.C."/>
            <person name="O'Sullivan O."/>
            <person name="Ritari J."/>
            <person name="Douillard F.P."/>
            <person name="Paul Ross R."/>
            <person name="Yang R."/>
            <person name="Briner A.E."/>
            <person name="Felis G.E."/>
            <person name="de Vos W.M."/>
            <person name="Barrangou R."/>
            <person name="Klaenhammer T.R."/>
            <person name="Caufield P.W."/>
            <person name="Cui Y."/>
            <person name="Zhang H."/>
            <person name="O'Toole P.W."/>
        </authorList>
    </citation>
    <scope>NUCLEOTIDE SEQUENCE [LARGE SCALE GENOMIC DNA]</scope>
    <source>
        <strain evidence="4 5">DSM 16045</strain>
    </source>
</reference>
<dbReference type="NCBIfam" id="NF001924">
    <property type="entry name" value="PRK00702.1"/>
    <property type="match status" value="1"/>
</dbReference>
<dbReference type="UniPathway" id="UPA00115">
    <property type="reaction ID" value="UER00412"/>
</dbReference>
<evidence type="ECO:0000256" key="3">
    <source>
        <dbReference type="HAMAP-Rule" id="MF_00170"/>
    </source>
</evidence>
<feature type="binding site" evidence="3">
    <location>
        <begin position="34"/>
        <end position="37"/>
    </location>
    <ligand>
        <name>substrate</name>
    </ligand>
</feature>
<dbReference type="NCBIfam" id="TIGR00021">
    <property type="entry name" value="rpiA"/>
    <property type="match status" value="1"/>
</dbReference>
<dbReference type="Gene3D" id="3.40.50.1360">
    <property type="match status" value="1"/>
</dbReference>
<dbReference type="GO" id="GO:0005829">
    <property type="term" value="C:cytosol"/>
    <property type="evidence" value="ECO:0007669"/>
    <property type="project" value="TreeGrafter"/>
</dbReference>
<dbReference type="CDD" id="cd01398">
    <property type="entry name" value="RPI_A"/>
    <property type="match status" value="1"/>
</dbReference>
<sequence>MKGIIEMNQNDLKALVGQAAVDQIESGMVVGLGSGSTVAYLIKALGKRMQEEPLQIETVTTSRQTMQLAQAVGIDCRQIDEVRQIDLTIDGADEVDADFQGIKGGGGALLWEKIVNQSSTRNVWIIDESKLVDRIGRFGVPVEVIPFGSQKLFQILADRGYHPQWRMQGDQLFKTDEGNQIIDLKTGVIAHPHALARDLASTAGIVEHGLFLDAVDLVIVGRSSGVELMKAHR</sequence>
<organism evidence="4 5">
    <name type="scientific">Limosilactobacillus gastricus DSM 16045</name>
    <dbReference type="NCBI Taxonomy" id="1423749"/>
    <lineage>
        <taxon>Bacteria</taxon>
        <taxon>Bacillati</taxon>
        <taxon>Bacillota</taxon>
        <taxon>Bacilli</taxon>
        <taxon>Lactobacillales</taxon>
        <taxon>Lactobacillaceae</taxon>
        <taxon>Limosilactobacillus</taxon>
    </lineage>
</organism>
<dbReference type="EC" id="5.3.1.6" evidence="3"/>
<dbReference type="HAMAP" id="MF_00170">
    <property type="entry name" value="Rib_5P_isom_A"/>
    <property type="match status" value="1"/>
</dbReference>
<feature type="binding site" evidence="3">
    <location>
        <begin position="90"/>
        <end position="93"/>
    </location>
    <ligand>
        <name>substrate</name>
    </ligand>
</feature>
<dbReference type="FunFam" id="3.40.50.1360:FF:000001">
    <property type="entry name" value="Ribose-5-phosphate isomerase A"/>
    <property type="match status" value="1"/>
</dbReference>
<feature type="active site" description="Proton acceptor" evidence="3">
    <location>
        <position position="112"/>
    </location>
</feature>
<dbReference type="InterPro" id="IPR020672">
    <property type="entry name" value="Ribose5P_isomerase_typA_subgr"/>
</dbReference>
<evidence type="ECO:0000256" key="1">
    <source>
        <dbReference type="ARBA" id="ARBA00001713"/>
    </source>
</evidence>
<feature type="binding site" evidence="3">
    <location>
        <begin position="103"/>
        <end position="106"/>
    </location>
    <ligand>
        <name>substrate</name>
    </ligand>
</feature>
<evidence type="ECO:0000256" key="2">
    <source>
        <dbReference type="ARBA" id="ARBA00023235"/>
    </source>
</evidence>
<dbReference type="AlphaFoldDB" id="A0A0R1VKG4"/>
<dbReference type="GO" id="GO:0004751">
    <property type="term" value="F:ribose-5-phosphate isomerase activity"/>
    <property type="evidence" value="ECO:0007669"/>
    <property type="project" value="UniProtKB-UniRule"/>
</dbReference>
<name>A0A0R1VKG4_9LACO</name>
<dbReference type="InterPro" id="IPR004788">
    <property type="entry name" value="Ribose5P_isomerase_type_A"/>
</dbReference>
<comment type="pathway">
    <text evidence="3">Carbohydrate degradation; pentose phosphate pathway; D-ribose 5-phosphate from D-ribulose 5-phosphate (non-oxidative stage): step 1/1.</text>
</comment>
<dbReference type="SUPFAM" id="SSF75445">
    <property type="entry name" value="D-ribose-5-phosphate isomerase (RpiA), lid domain"/>
    <property type="match status" value="1"/>
</dbReference>
<dbReference type="InterPro" id="IPR037171">
    <property type="entry name" value="NagB/RpiA_transferase-like"/>
</dbReference>
<comment type="caution">
    <text evidence="4">The sequence shown here is derived from an EMBL/GenBank/DDBJ whole genome shotgun (WGS) entry which is preliminary data.</text>
</comment>
<dbReference type="EMBL" id="AZFN01000003">
    <property type="protein sequence ID" value="KRM03366.1"/>
    <property type="molecule type" value="Genomic_DNA"/>
</dbReference>
<comment type="catalytic activity">
    <reaction evidence="1 3">
        <text>aldehydo-D-ribose 5-phosphate = D-ribulose 5-phosphate</text>
        <dbReference type="Rhea" id="RHEA:14657"/>
        <dbReference type="ChEBI" id="CHEBI:58121"/>
        <dbReference type="ChEBI" id="CHEBI:58273"/>
        <dbReference type="EC" id="5.3.1.6"/>
    </reaction>
</comment>
<evidence type="ECO:0000313" key="4">
    <source>
        <dbReference type="EMBL" id="KRM03366.1"/>
    </source>
</evidence>
<dbReference type="Gene3D" id="3.30.70.260">
    <property type="match status" value="1"/>
</dbReference>
<evidence type="ECO:0000313" key="5">
    <source>
        <dbReference type="Proteomes" id="UP000051739"/>
    </source>
</evidence>
<dbReference type="PANTHER" id="PTHR11934:SF0">
    <property type="entry name" value="RIBOSE-5-PHOSPHATE ISOMERASE"/>
    <property type="match status" value="1"/>
</dbReference>
<keyword evidence="5" id="KW-1185">Reference proteome</keyword>
<accession>A0A0R1VKG4</accession>
<proteinExistence type="inferred from homology"/>